<comment type="caution">
    <text evidence="7">The sequence shown here is derived from an EMBL/GenBank/DDBJ whole genome shotgun (WGS) entry which is preliminary data.</text>
</comment>
<feature type="transmembrane region" description="Helical" evidence="6">
    <location>
        <begin position="65"/>
        <end position="86"/>
    </location>
</feature>
<dbReference type="Pfam" id="PF03619">
    <property type="entry name" value="Solute_trans_a"/>
    <property type="match status" value="1"/>
</dbReference>
<evidence type="ECO:0000313" key="7">
    <source>
        <dbReference type="EMBL" id="KAF9443865.1"/>
    </source>
</evidence>
<name>A0A9P5X4G1_9AGAR</name>
<sequence length="417" mass="47175">MSCPLENNVAVDQSKFWDSNGIHWTPHRIGWAIAGGCAALTVIVSLFSVLSHCRNYTNPPQQRQILRILYMPPVYAVISFASYRFFRNYTYYSFIQIGTRLLFYVPSSLLLIEYVAATAIDKSAERALERKDKRPLPLPFCCWRYRPTKAYFMYTVKWSVLQYVIIRPAASIAGIICEKLGVLCHQEGFSPRWANVYIESINFVSISIALYGLLVFYGLTAEELKGRRPMSKFLAIKLIVMFTFYQSFVFSALENRVIKATQYWTTTNISNGLNALAICIEMVFFSLFMMWAYTSSEYQRSPGKPATSVWKPLWDSINYSDFFAEIAGSLKYYLTPTSHQKTRRPDLAGAFGAEGRPSTTTPGFMSDRTPVLYASSPVPVSSPSLQPQEDVAIPLRSMDSKGSKVDLGRHSGAGYAY</sequence>
<dbReference type="Proteomes" id="UP000807342">
    <property type="component" value="Unassembled WGS sequence"/>
</dbReference>
<proteinExistence type="predicted"/>
<evidence type="ECO:0000256" key="2">
    <source>
        <dbReference type="ARBA" id="ARBA00022692"/>
    </source>
</evidence>
<keyword evidence="8" id="KW-1185">Reference proteome</keyword>
<feature type="compositionally biased region" description="Basic and acidic residues" evidence="5">
    <location>
        <begin position="398"/>
        <end position="409"/>
    </location>
</feature>
<comment type="subcellular location">
    <subcellularLocation>
        <location evidence="1">Membrane</location>
        <topology evidence="1">Multi-pass membrane protein</topology>
    </subcellularLocation>
</comment>
<keyword evidence="3 6" id="KW-1133">Transmembrane helix</keyword>
<keyword evidence="2 6" id="KW-0812">Transmembrane</keyword>
<protein>
    <submittedName>
        <fullName evidence="7">DUF300-domain-containing protein</fullName>
    </submittedName>
</protein>
<reference evidence="7" key="1">
    <citation type="submission" date="2020-11" db="EMBL/GenBank/DDBJ databases">
        <authorList>
            <consortium name="DOE Joint Genome Institute"/>
            <person name="Ahrendt S."/>
            <person name="Riley R."/>
            <person name="Andreopoulos W."/>
            <person name="Labutti K."/>
            <person name="Pangilinan J."/>
            <person name="Ruiz-Duenas F.J."/>
            <person name="Barrasa J.M."/>
            <person name="Sanchez-Garcia M."/>
            <person name="Camarero S."/>
            <person name="Miyauchi S."/>
            <person name="Serrano A."/>
            <person name="Linde D."/>
            <person name="Babiker R."/>
            <person name="Drula E."/>
            <person name="Ayuso-Fernandez I."/>
            <person name="Pacheco R."/>
            <person name="Padilla G."/>
            <person name="Ferreira P."/>
            <person name="Barriuso J."/>
            <person name="Kellner H."/>
            <person name="Castanera R."/>
            <person name="Alfaro M."/>
            <person name="Ramirez L."/>
            <person name="Pisabarro A.G."/>
            <person name="Kuo A."/>
            <person name="Tritt A."/>
            <person name="Lipzen A."/>
            <person name="He G."/>
            <person name="Yan M."/>
            <person name="Ng V."/>
            <person name="Cullen D."/>
            <person name="Martin F."/>
            <person name="Rosso M.-N."/>
            <person name="Henrissat B."/>
            <person name="Hibbett D."/>
            <person name="Martinez A.T."/>
            <person name="Grigoriev I.V."/>
        </authorList>
    </citation>
    <scope>NUCLEOTIDE SEQUENCE</scope>
    <source>
        <strain evidence="7">MF-IS2</strain>
    </source>
</reference>
<feature type="transmembrane region" description="Helical" evidence="6">
    <location>
        <begin position="101"/>
        <end position="120"/>
    </location>
</feature>
<evidence type="ECO:0000256" key="5">
    <source>
        <dbReference type="SAM" id="MobiDB-lite"/>
    </source>
</evidence>
<accession>A0A9P5X4G1</accession>
<dbReference type="GO" id="GO:0016020">
    <property type="term" value="C:membrane"/>
    <property type="evidence" value="ECO:0007669"/>
    <property type="project" value="UniProtKB-SubCell"/>
</dbReference>
<feature type="transmembrane region" description="Helical" evidence="6">
    <location>
        <begin position="29"/>
        <end position="53"/>
    </location>
</feature>
<feature type="transmembrane region" description="Helical" evidence="6">
    <location>
        <begin position="273"/>
        <end position="294"/>
    </location>
</feature>
<evidence type="ECO:0000256" key="6">
    <source>
        <dbReference type="SAM" id="Phobius"/>
    </source>
</evidence>
<dbReference type="InterPro" id="IPR005178">
    <property type="entry name" value="Ostalpha/TMEM184C"/>
</dbReference>
<feature type="transmembrane region" description="Helical" evidence="6">
    <location>
        <begin position="196"/>
        <end position="221"/>
    </location>
</feature>
<feature type="transmembrane region" description="Helical" evidence="6">
    <location>
        <begin position="233"/>
        <end position="253"/>
    </location>
</feature>
<evidence type="ECO:0000256" key="1">
    <source>
        <dbReference type="ARBA" id="ARBA00004141"/>
    </source>
</evidence>
<dbReference type="AlphaFoldDB" id="A0A9P5X4G1"/>
<gene>
    <name evidence="7" type="ORF">P691DRAFT_678638</name>
</gene>
<dbReference type="PANTHER" id="PTHR23423">
    <property type="entry name" value="ORGANIC SOLUTE TRANSPORTER-RELATED"/>
    <property type="match status" value="1"/>
</dbReference>
<dbReference type="SMART" id="SM01417">
    <property type="entry name" value="Solute_trans_a"/>
    <property type="match status" value="1"/>
</dbReference>
<evidence type="ECO:0000256" key="4">
    <source>
        <dbReference type="ARBA" id="ARBA00023136"/>
    </source>
</evidence>
<dbReference type="OrthoDB" id="5348404at2759"/>
<organism evidence="7 8">
    <name type="scientific">Macrolepiota fuliginosa MF-IS2</name>
    <dbReference type="NCBI Taxonomy" id="1400762"/>
    <lineage>
        <taxon>Eukaryota</taxon>
        <taxon>Fungi</taxon>
        <taxon>Dikarya</taxon>
        <taxon>Basidiomycota</taxon>
        <taxon>Agaricomycotina</taxon>
        <taxon>Agaricomycetes</taxon>
        <taxon>Agaricomycetidae</taxon>
        <taxon>Agaricales</taxon>
        <taxon>Agaricineae</taxon>
        <taxon>Agaricaceae</taxon>
        <taxon>Macrolepiota</taxon>
    </lineage>
</organism>
<keyword evidence="4 6" id="KW-0472">Membrane</keyword>
<feature type="region of interest" description="Disordered" evidence="5">
    <location>
        <begin position="394"/>
        <end position="417"/>
    </location>
</feature>
<evidence type="ECO:0000256" key="3">
    <source>
        <dbReference type="ARBA" id="ARBA00022989"/>
    </source>
</evidence>
<dbReference type="EMBL" id="MU151427">
    <property type="protein sequence ID" value="KAF9443865.1"/>
    <property type="molecule type" value="Genomic_DNA"/>
</dbReference>
<evidence type="ECO:0000313" key="8">
    <source>
        <dbReference type="Proteomes" id="UP000807342"/>
    </source>
</evidence>